<keyword evidence="5 7" id="KW-1133">Transmembrane helix</keyword>
<dbReference type="InterPro" id="IPR051907">
    <property type="entry name" value="DoxX-like_oxidoreductase"/>
</dbReference>
<evidence type="ECO:0000256" key="7">
    <source>
        <dbReference type="SAM" id="Phobius"/>
    </source>
</evidence>
<proteinExistence type="inferred from homology"/>
<reference evidence="8 9" key="1">
    <citation type="submission" date="2020-01" db="EMBL/GenBank/DDBJ databases">
        <title>Genome sequencing of strain KACC 21265.</title>
        <authorList>
            <person name="Heo J."/>
            <person name="Kim S.-J."/>
            <person name="Kim J.-S."/>
            <person name="Hong S.-B."/>
            <person name="Kwon S.-W."/>
        </authorList>
    </citation>
    <scope>NUCLEOTIDE SEQUENCE [LARGE SCALE GENOMIC DNA]</scope>
    <source>
        <strain evidence="8 9">KACC 21265</strain>
    </source>
</reference>
<feature type="transmembrane region" description="Helical" evidence="7">
    <location>
        <begin position="56"/>
        <end position="75"/>
    </location>
</feature>
<dbReference type="RefSeq" id="WP_160550451.1">
    <property type="nucleotide sequence ID" value="NZ_CP047650.1"/>
</dbReference>
<comment type="subcellular location">
    <subcellularLocation>
        <location evidence="1">Cell membrane</location>
        <topology evidence="1">Multi-pass membrane protein</topology>
    </subcellularLocation>
</comment>
<feature type="transmembrane region" description="Helical" evidence="7">
    <location>
        <begin position="115"/>
        <end position="136"/>
    </location>
</feature>
<dbReference type="AlphaFoldDB" id="A0A857J0Z3"/>
<sequence length="144" mass="15123">MSTTNVVALPQQSREDAAKLVLRLLLGSLTLLHGIAKLQSGPGFVLGLVQQAGLPSFVAYGVYIGEVVAPVLLIIGLFTRPAALIVVVNMLVAFSLVHMSQIFTLGKQGGWALELQGFFLFTAVAIALLGAGRYSVGGVNGRFN</sequence>
<accession>A0A857J0Z3</accession>
<dbReference type="GO" id="GO:0005886">
    <property type="term" value="C:plasma membrane"/>
    <property type="evidence" value="ECO:0007669"/>
    <property type="project" value="UniProtKB-SubCell"/>
</dbReference>
<comment type="similarity">
    <text evidence="2">Belongs to the DoxX family.</text>
</comment>
<keyword evidence="4 7" id="KW-0812">Transmembrane</keyword>
<evidence type="ECO:0000256" key="5">
    <source>
        <dbReference type="ARBA" id="ARBA00022989"/>
    </source>
</evidence>
<evidence type="ECO:0000256" key="1">
    <source>
        <dbReference type="ARBA" id="ARBA00004651"/>
    </source>
</evidence>
<feature type="transmembrane region" description="Helical" evidence="7">
    <location>
        <begin position="20"/>
        <end position="36"/>
    </location>
</feature>
<organism evidence="8 9">
    <name type="scientific">Xylophilus rhododendri</name>
    <dbReference type="NCBI Taxonomy" id="2697032"/>
    <lineage>
        <taxon>Bacteria</taxon>
        <taxon>Pseudomonadati</taxon>
        <taxon>Pseudomonadota</taxon>
        <taxon>Betaproteobacteria</taxon>
        <taxon>Burkholderiales</taxon>
        <taxon>Xylophilus</taxon>
    </lineage>
</organism>
<feature type="transmembrane region" description="Helical" evidence="7">
    <location>
        <begin position="82"/>
        <end position="103"/>
    </location>
</feature>
<evidence type="ECO:0000256" key="4">
    <source>
        <dbReference type="ARBA" id="ARBA00022692"/>
    </source>
</evidence>
<dbReference type="Proteomes" id="UP000464787">
    <property type="component" value="Chromosome"/>
</dbReference>
<evidence type="ECO:0000256" key="3">
    <source>
        <dbReference type="ARBA" id="ARBA00022475"/>
    </source>
</evidence>
<evidence type="ECO:0000256" key="6">
    <source>
        <dbReference type="ARBA" id="ARBA00023136"/>
    </source>
</evidence>
<keyword evidence="3" id="KW-1003">Cell membrane</keyword>
<dbReference type="PANTHER" id="PTHR33452:SF1">
    <property type="entry name" value="INNER MEMBRANE PROTEIN YPHA-RELATED"/>
    <property type="match status" value="1"/>
</dbReference>
<keyword evidence="9" id="KW-1185">Reference proteome</keyword>
<dbReference type="EMBL" id="CP047650">
    <property type="protein sequence ID" value="QHI96933.1"/>
    <property type="molecule type" value="Genomic_DNA"/>
</dbReference>
<dbReference type="KEGG" id="xyk:GT347_02370"/>
<keyword evidence="6 7" id="KW-0472">Membrane</keyword>
<evidence type="ECO:0000313" key="9">
    <source>
        <dbReference type="Proteomes" id="UP000464787"/>
    </source>
</evidence>
<evidence type="ECO:0000313" key="8">
    <source>
        <dbReference type="EMBL" id="QHI96933.1"/>
    </source>
</evidence>
<evidence type="ECO:0000256" key="2">
    <source>
        <dbReference type="ARBA" id="ARBA00006679"/>
    </source>
</evidence>
<dbReference type="InterPro" id="IPR032808">
    <property type="entry name" value="DoxX"/>
</dbReference>
<dbReference type="PANTHER" id="PTHR33452">
    <property type="entry name" value="OXIDOREDUCTASE CATD-RELATED"/>
    <property type="match status" value="1"/>
</dbReference>
<protein>
    <submittedName>
        <fullName evidence="8">DoxX family membrane protein</fullName>
    </submittedName>
</protein>
<gene>
    <name evidence="8" type="ORF">GT347_02370</name>
</gene>
<name>A0A857J0Z3_9BURK</name>
<dbReference type="Pfam" id="PF07681">
    <property type="entry name" value="DoxX"/>
    <property type="match status" value="1"/>
</dbReference>